<evidence type="ECO:0000256" key="8">
    <source>
        <dbReference type="ARBA" id="ARBA00022842"/>
    </source>
</evidence>
<comment type="cofactor">
    <cofactor evidence="2 11">
        <name>Mg(2+)</name>
        <dbReference type="ChEBI" id="CHEBI:18420"/>
    </cofactor>
</comment>
<keyword evidence="7" id="KW-0805">Transcription regulation</keyword>
<dbReference type="Gene3D" id="3.30.540.10">
    <property type="entry name" value="Fructose-1,6-Bisphosphatase, subunit A, domain 1"/>
    <property type="match status" value="1"/>
</dbReference>
<evidence type="ECO:0000256" key="4">
    <source>
        <dbReference type="ARBA" id="ARBA00013106"/>
    </source>
</evidence>
<feature type="binding site" evidence="11">
    <location>
        <position position="80"/>
    </location>
    <ligand>
        <name>Mg(2+)</name>
        <dbReference type="ChEBI" id="CHEBI:18420"/>
        <label>1</label>
        <note>catalytic</note>
    </ligand>
</feature>
<dbReference type="FunFam" id="3.30.540.10:FF:000003">
    <property type="entry name" value="Inositol-1-monophosphatase"/>
    <property type="match status" value="1"/>
</dbReference>
<dbReference type="Pfam" id="PF00459">
    <property type="entry name" value="Inositol_P"/>
    <property type="match status" value="1"/>
</dbReference>
<gene>
    <name evidence="12" type="ORF">FHW12_003424</name>
</gene>
<protein>
    <recommendedName>
        <fullName evidence="9">Nus factor SuhB</fullName>
        <ecNumber evidence="4">3.1.3.25</ecNumber>
    </recommendedName>
    <alternativeName>
        <fullName evidence="10">Inositol-1-monophosphatase</fullName>
    </alternativeName>
</protein>
<comment type="catalytic activity">
    <reaction evidence="1">
        <text>a myo-inositol phosphate + H2O = myo-inositol + phosphate</text>
        <dbReference type="Rhea" id="RHEA:24056"/>
        <dbReference type="ChEBI" id="CHEBI:15377"/>
        <dbReference type="ChEBI" id="CHEBI:17268"/>
        <dbReference type="ChEBI" id="CHEBI:43474"/>
        <dbReference type="ChEBI" id="CHEBI:84139"/>
        <dbReference type="EC" id="3.1.3.25"/>
    </reaction>
</comment>
<evidence type="ECO:0000256" key="7">
    <source>
        <dbReference type="ARBA" id="ARBA00022814"/>
    </source>
</evidence>
<name>A0A839FAJ8_9GAMM</name>
<sequence length="273" mass="28966">MSTPSGSAAPDPAFLAGALAAAQRAADAAEAVIVPRWRAQDFSVVTKADATPVTEADREAEAAIKRVLRAAFPQHAFYGEEEGREGDGDFLWLIDPIDGTKAFVRGYPMFSTQIALMHAGELVLGVSAAPEYGERAWAVRDGGAFLRDARGERRIRIAAARAFDAQAAISTGNLKSLAASPARWAAYADLVRRVGRIRGYGDFLHYHLLARGAIDLVIESDLNILDIAPLVVLVREAGGTFTDLDGQPISLDTRSALAGTPALHAQALAAFNG</sequence>
<evidence type="ECO:0000313" key="13">
    <source>
        <dbReference type="Proteomes" id="UP000550401"/>
    </source>
</evidence>
<keyword evidence="7" id="KW-0889">Transcription antitermination</keyword>
<dbReference type="InterPro" id="IPR000760">
    <property type="entry name" value="Inositol_monophosphatase-like"/>
</dbReference>
<evidence type="ECO:0000256" key="9">
    <source>
        <dbReference type="ARBA" id="ARBA00023884"/>
    </source>
</evidence>
<dbReference type="InterPro" id="IPR020583">
    <property type="entry name" value="Inositol_monoP_metal-BS"/>
</dbReference>
<comment type="similarity">
    <text evidence="3">Belongs to the inositol monophosphatase superfamily.</text>
</comment>
<dbReference type="EC" id="3.1.3.25" evidence="4"/>
<dbReference type="SUPFAM" id="SSF56655">
    <property type="entry name" value="Carbohydrate phosphatase"/>
    <property type="match status" value="1"/>
</dbReference>
<keyword evidence="8 11" id="KW-0460">Magnesium</keyword>
<evidence type="ECO:0000256" key="3">
    <source>
        <dbReference type="ARBA" id="ARBA00009759"/>
    </source>
</evidence>
<feature type="binding site" evidence="11">
    <location>
        <position position="226"/>
    </location>
    <ligand>
        <name>Mg(2+)</name>
        <dbReference type="ChEBI" id="CHEBI:18420"/>
        <label>1</label>
        <note>catalytic</note>
    </ligand>
</feature>
<evidence type="ECO:0000256" key="5">
    <source>
        <dbReference type="ARBA" id="ARBA00022723"/>
    </source>
</evidence>
<dbReference type="InterPro" id="IPR051090">
    <property type="entry name" value="Inositol_monoP_superfamily"/>
</dbReference>
<feature type="binding site" evidence="11">
    <location>
        <position position="97"/>
    </location>
    <ligand>
        <name>Mg(2+)</name>
        <dbReference type="ChEBI" id="CHEBI:18420"/>
        <label>1</label>
        <note>catalytic</note>
    </ligand>
</feature>
<proteinExistence type="inferred from homology"/>
<evidence type="ECO:0000313" key="12">
    <source>
        <dbReference type="EMBL" id="MBA8889181.1"/>
    </source>
</evidence>
<accession>A0A839FAJ8</accession>
<dbReference type="Proteomes" id="UP000550401">
    <property type="component" value="Unassembled WGS sequence"/>
</dbReference>
<evidence type="ECO:0000256" key="2">
    <source>
        <dbReference type="ARBA" id="ARBA00001946"/>
    </source>
</evidence>
<organism evidence="12 13">
    <name type="scientific">Dokdonella fugitiva</name>
    <dbReference type="NCBI Taxonomy" id="328517"/>
    <lineage>
        <taxon>Bacteria</taxon>
        <taxon>Pseudomonadati</taxon>
        <taxon>Pseudomonadota</taxon>
        <taxon>Gammaproteobacteria</taxon>
        <taxon>Lysobacterales</taxon>
        <taxon>Rhodanobacteraceae</taxon>
        <taxon>Dokdonella</taxon>
    </lineage>
</organism>
<keyword evidence="13" id="KW-1185">Reference proteome</keyword>
<evidence type="ECO:0000256" key="11">
    <source>
        <dbReference type="PIRSR" id="PIRSR600760-2"/>
    </source>
</evidence>
<dbReference type="EMBL" id="JACGXL010000006">
    <property type="protein sequence ID" value="MBA8889181.1"/>
    <property type="molecule type" value="Genomic_DNA"/>
</dbReference>
<dbReference type="AlphaFoldDB" id="A0A839FAJ8"/>
<dbReference type="GO" id="GO:0046872">
    <property type="term" value="F:metal ion binding"/>
    <property type="evidence" value="ECO:0007669"/>
    <property type="project" value="UniProtKB-KW"/>
</dbReference>
<dbReference type="GO" id="GO:0052834">
    <property type="term" value="F:inositol monophosphate phosphatase activity"/>
    <property type="evidence" value="ECO:0007669"/>
    <property type="project" value="UniProtKB-EC"/>
</dbReference>
<evidence type="ECO:0000256" key="1">
    <source>
        <dbReference type="ARBA" id="ARBA00001033"/>
    </source>
</evidence>
<comment type="caution">
    <text evidence="12">The sequence shown here is derived from an EMBL/GenBank/DDBJ whole genome shotgun (WGS) entry which is preliminary data.</text>
</comment>
<keyword evidence="7" id="KW-0804">Transcription</keyword>
<dbReference type="PROSITE" id="PS00629">
    <property type="entry name" value="IMP_1"/>
    <property type="match status" value="1"/>
</dbReference>
<keyword evidence="5 11" id="KW-0479">Metal-binding</keyword>
<dbReference type="PRINTS" id="PR00377">
    <property type="entry name" value="IMPHPHTASES"/>
</dbReference>
<feature type="binding site" evidence="11">
    <location>
        <position position="95"/>
    </location>
    <ligand>
        <name>Mg(2+)</name>
        <dbReference type="ChEBI" id="CHEBI:18420"/>
        <label>1</label>
        <note>catalytic</note>
    </ligand>
</feature>
<dbReference type="RefSeq" id="WP_182532230.1">
    <property type="nucleotide sequence ID" value="NZ_JACGXL010000006.1"/>
</dbReference>
<dbReference type="Gene3D" id="3.40.190.80">
    <property type="match status" value="1"/>
</dbReference>
<dbReference type="GO" id="GO:0031564">
    <property type="term" value="P:transcription antitermination"/>
    <property type="evidence" value="ECO:0007669"/>
    <property type="project" value="UniProtKB-KW"/>
</dbReference>
<dbReference type="PANTHER" id="PTHR43200:SF6">
    <property type="entry name" value="3'(2'),5'-BISPHOSPHATE NUCLEOTIDASE"/>
    <property type="match status" value="1"/>
</dbReference>
<feature type="binding site" evidence="11">
    <location>
        <position position="98"/>
    </location>
    <ligand>
        <name>Mg(2+)</name>
        <dbReference type="ChEBI" id="CHEBI:18420"/>
        <label>1</label>
        <note>catalytic</note>
    </ligand>
</feature>
<keyword evidence="6 12" id="KW-0378">Hydrolase</keyword>
<dbReference type="GO" id="GO:0000105">
    <property type="term" value="P:L-histidine biosynthetic process"/>
    <property type="evidence" value="ECO:0007669"/>
    <property type="project" value="TreeGrafter"/>
</dbReference>
<evidence type="ECO:0000256" key="10">
    <source>
        <dbReference type="ARBA" id="ARBA00030730"/>
    </source>
</evidence>
<evidence type="ECO:0000256" key="6">
    <source>
        <dbReference type="ARBA" id="ARBA00022801"/>
    </source>
</evidence>
<dbReference type="PANTHER" id="PTHR43200">
    <property type="entry name" value="PHOSPHATASE"/>
    <property type="match status" value="1"/>
</dbReference>
<reference evidence="12 13" key="1">
    <citation type="submission" date="2020-07" db="EMBL/GenBank/DDBJ databases">
        <title>Genomic Encyclopedia of Type Strains, Phase IV (KMG-V): Genome sequencing to study the core and pangenomes of soil and plant-associated prokaryotes.</title>
        <authorList>
            <person name="Whitman W."/>
        </authorList>
    </citation>
    <scope>NUCLEOTIDE SEQUENCE [LARGE SCALE GENOMIC DNA]</scope>
    <source>
        <strain evidence="12 13">RH2WT43</strain>
    </source>
</reference>